<dbReference type="OrthoDB" id="8595425at2"/>
<dbReference type="InterPro" id="IPR025438">
    <property type="entry name" value="DUF4180"/>
</dbReference>
<accession>A0A4R4WKE7</accession>
<dbReference type="Pfam" id="PF13788">
    <property type="entry name" value="DUF4180"/>
    <property type="match status" value="1"/>
</dbReference>
<evidence type="ECO:0000313" key="3">
    <source>
        <dbReference type="Proteomes" id="UP000295172"/>
    </source>
</evidence>
<evidence type="ECO:0000259" key="1">
    <source>
        <dbReference type="Pfam" id="PF13788"/>
    </source>
</evidence>
<organism evidence="2 3">
    <name type="scientific">Kribbella turkmenica</name>
    <dbReference type="NCBI Taxonomy" id="2530375"/>
    <lineage>
        <taxon>Bacteria</taxon>
        <taxon>Bacillati</taxon>
        <taxon>Actinomycetota</taxon>
        <taxon>Actinomycetes</taxon>
        <taxon>Propionibacteriales</taxon>
        <taxon>Kribbellaceae</taxon>
        <taxon>Kribbella</taxon>
    </lineage>
</organism>
<name>A0A4R4WKE7_9ACTN</name>
<dbReference type="AlphaFoldDB" id="A0A4R4WKE7"/>
<sequence>MITELGGVRVFVSDGPVDDDGDAVQLIAQAHYEHAAEWVALTTGALGDEFFELRSGRAGAIVQKFVHYRMGLAVVGDISDRLAASKPLRAWVRESNQGRSVWFVDELSALAERFSA</sequence>
<gene>
    <name evidence="2" type="ORF">E1218_23700</name>
</gene>
<keyword evidence="3" id="KW-1185">Reference proteome</keyword>
<reference evidence="2 3" key="1">
    <citation type="submission" date="2019-02" db="EMBL/GenBank/DDBJ databases">
        <title>Draft genome sequences of novel Actinobacteria.</title>
        <authorList>
            <person name="Sahin N."/>
            <person name="Ay H."/>
            <person name="Saygin H."/>
        </authorList>
    </citation>
    <scope>NUCLEOTIDE SEQUENCE [LARGE SCALE GENOMIC DNA]</scope>
    <source>
        <strain evidence="2 3">16K104</strain>
    </source>
</reference>
<proteinExistence type="predicted"/>
<dbReference type="RefSeq" id="WP_132323746.1">
    <property type="nucleotide sequence ID" value="NZ_SMKR01000113.1"/>
</dbReference>
<protein>
    <submittedName>
        <fullName evidence="2">DUF4180 domain-containing protein</fullName>
    </submittedName>
</protein>
<evidence type="ECO:0000313" key="2">
    <source>
        <dbReference type="EMBL" id="TDD19579.1"/>
    </source>
</evidence>
<comment type="caution">
    <text evidence="2">The sequence shown here is derived from an EMBL/GenBank/DDBJ whole genome shotgun (WGS) entry which is preliminary data.</text>
</comment>
<dbReference type="EMBL" id="SMKR01000113">
    <property type="protein sequence ID" value="TDD19579.1"/>
    <property type="molecule type" value="Genomic_DNA"/>
</dbReference>
<dbReference type="Proteomes" id="UP000295172">
    <property type="component" value="Unassembled WGS sequence"/>
</dbReference>
<feature type="domain" description="DUF4180" evidence="1">
    <location>
        <begin position="13"/>
        <end position="113"/>
    </location>
</feature>